<organism evidence="1 2">
    <name type="scientific">Caldimonas mangrovi</name>
    <dbReference type="NCBI Taxonomy" id="2944811"/>
    <lineage>
        <taxon>Bacteria</taxon>
        <taxon>Pseudomonadati</taxon>
        <taxon>Pseudomonadota</taxon>
        <taxon>Betaproteobacteria</taxon>
        <taxon>Burkholderiales</taxon>
        <taxon>Sphaerotilaceae</taxon>
        <taxon>Caldimonas</taxon>
    </lineage>
</organism>
<sequence>MNSVKTLYSQTIDFPVITMADVAEREMIRAIFELVPIQPIAYVGTTDWYAALDNIDRAHMKALDAGFTDNDIDAITADMDDTCAEGLNAAADRLNAAVLLSVAMPHVTLKPEPVKTIKPAISGLTTVRGV</sequence>
<gene>
    <name evidence="1" type="ORF">M8A51_25640</name>
</gene>
<evidence type="ECO:0000313" key="1">
    <source>
        <dbReference type="EMBL" id="MCM5682920.1"/>
    </source>
</evidence>
<evidence type="ECO:0000313" key="2">
    <source>
        <dbReference type="Proteomes" id="UP001165541"/>
    </source>
</evidence>
<keyword evidence="2" id="KW-1185">Reference proteome</keyword>
<name>A0ABT0YW03_9BURK</name>
<dbReference type="Proteomes" id="UP001165541">
    <property type="component" value="Unassembled WGS sequence"/>
</dbReference>
<proteinExistence type="predicted"/>
<dbReference type="EMBL" id="JAMKFE010000027">
    <property type="protein sequence ID" value="MCM5682920.1"/>
    <property type="molecule type" value="Genomic_DNA"/>
</dbReference>
<dbReference type="RefSeq" id="WP_251781463.1">
    <property type="nucleotide sequence ID" value="NZ_JAMKFE010000027.1"/>
</dbReference>
<comment type="caution">
    <text evidence="1">The sequence shown here is derived from an EMBL/GenBank/DDBJ whole genome shotgun (WGS) entry which is preliminary data.</text>
</comment>
<protein>
    <submittedName>
        <fullName evidence="1">Uncharacterized protein</fullName>
    </submittedName>
</protein>
<accession>A0ABT0YW03</accession>
<reference evidence="1" key="1">
    <citation type="submission" date="2022-05" db="EMBL/GenBank/DDBJ databases">
        <title>Schlegelella sp. nov., isolated from mangrove soil.</title>
        <authorList>
            <person name="Liu Y."/>
            <person name="Ge X."/>
            <person name="Liu W."/>
        </authorList>
    </citation>
    <scope>NUCLEOTIDE SEQUENCE</scope>
    <source>
        <strain evidence="1">S2-27</strain>
    </source>
</reference>